<dbReference type="InterPro" id="IPR013525">
    <property type="entry name" value="ABC2_TM"/>
</dbReference>
<dbReference type="AlphaFoldDB" id="C6EQC3"/>
<feature type="transmembrane region" description="Helical" evidence="5">
    <location>
        <begin position="87"/>
        <end position="109"/>
    </location>
</feature>
<evidence type="ECO:0000256" key="5">
    <source>
        <dbReference type="SAM" id="Phobius"/>
    </source>
</evidence>
<accession>C6EQC3</accession>
<keyword evidence="3 5" id="KW-1133">Transmembrane helix</keyword>
<proteinExistence type="evidence at transcript level"/>
<reference evidence="7" key="2">
    <citation type="journal article" date="2009" name="Aquat. Toxicol.">
        <title>Gene expression profiling in the deep water horse mussel Modiolus modiolus (L.) located near a marine municipal wastewater outfall.</title>
        <authorList>
            <person name="Veldhoen N."/>
            <person name="Lowe C.J."/>
            <person name="Davis C."/>
            <person name="Mazumder A."/>
            <person name="Helbing C.C."/>
        </authorList>
    </citation>
    <scope>NUCLEOTIDE SEQUENCE</scope>
</reference>
<keyword evidence="7" id="KW-0067">ATP-binding</keyword>
<comment type="subcellular location">
    <subcellularLocation>
        <location evidence="1">Membrane</location>
        <topology evidence="1">Multi-pass membrane protein</topology>
    </subcellularLocation>
</comment>
<feature type="domain" description="ABC-2 type transporter transmembrane" evidence="6">
    <location>
        <begin position="17"/>
        <end position="121"/>
    </location>
</feature>
<keyword evidence="2 5" id="KW-0812">Transmembrane</keyword>
<dbReference type="GO" id="GO:0016020">
    <property type="term" value="C:membrane"/>
    <property type="evidence" value="ECO:0007669"/>
    <property type="project" value="UniProtKB-SubCell"/>
</dbReference>
<name>C6EQC3_MODMO</name>
<evidence type="ECO:0000256" key="1">
    <source>
        <dbReference type="ARBA" id="ARBA00004141"/>
    </source>
</evidence>
<evidence type="ECO:0000313" key="7">
    <source>
        <dbReference type="EMBL" id="ABW74362.1"/>
    </source>
</evidence>
<feature type="non-terminal residue" evidence="7">
    <location>
        <position position="1"/>
    </location>
</feature>
<dbReference type="GO" id="GO:0140359">
    <property type="term" value="F:ABC-type transporter activity"/>
    <property type="evidence" value="ECO:0007669"/>
    <property type="project" value="InterPro"/>
</dbReference>
<dbReference type="GO" id="GO:0005524">
    <property type="term" value="F:ATP binding"/>
    <property type="evidence" value="ECO:0007669"/>
    <property type="project" value="UniProtKB-KW"/>
</dbReference>
<evidence type="ECO:0000256" key="3">
    <source>
        <dbReference type="ARBA" id="ARBA00022989"/>
    </source>
</evidence>
<evidence type="ECO:0000259" key="6">
    <source>
        <dbReference type="Pfam" id="PF12698"/>
    </source>
</evidence>
<feature type="non-terminal residue" evidence="7">
    <location>
        <position position="121"/>
    </location>
</feature>
<dbReference type="SMR" id="C6EQC3"/>
<dbReference type="Pfam" id="PF12698">
    <property type="entry name" value="ABC2_membrane_3"/>
    <property type="match status" value="1"/>
</dbReference>
<sequence>NTSRFFADLEDVLEDAVTQDTVKVWYNNKGWVAVVAYINVMNNLILRSRLGTGQSPEKFGITTINYPMNKTVAQFNEDTLAASYVDVLISICVIFAMSFVPASFVMVLIEERASSSKHLQF</sequence>
<keyword evidence="7" id="KW-0547">Nucleotide-binding</keyword>
<reference evidence="7" key="1">
    <citation type="submission" date="2007-07" db="EMBL/GenBank/DDBJ databases">
        <authorList>
            <person name="Veldhoen N.J."/>
            <person name="Helbing C.C."/>
        </authorList>
    </citation>
    <scope>NUCLEOTIDE SEQUENCE</scope>
</reference>
<keyword evidence="4 5" id="KW-0472">Membrane</keyword>
<evidence type="ECO:0000256" key="4">
    <source>
        <dbReference type="ARBA" id="ARBA00023136"/>
    </source>
</evidence>
<protein>
    <submittedName>
        <fullName evidence="7">ATP-binding cassette transporter sub-family A member 4-like protein</fullName>
    </submittedName>
</protein>
<organism evidence="7">
    <name type="scientific">Modiolus modiolus</name>
    <name type="common">Northern horsemussel</name>
    <name type="synonym">Mytilus modiolus</name>
    <dbReference type="NCBI Taxonomy" id="40256"/>
    <lineage>
        <taxon>Eukaryota</taxon>
        <taxon>Metazoa</taxon>
        <taxon>Spiralia</taxon>
        <taxon>Lophotrochozoa</taxon>
        <taxon>Mollusca</taxon>
        <taxon>Bivalvia</taxon>
        <taxon>Autobranchia</taxon>
        <taxon>Pteriomorphia</taxon>
        <taxon>Mytilida</taxon>
        <taxon>Mytiloidea</taxon>
        <taxon>Mytilidae</taxon>
        <taxon>Modiolinae</taxon>
        <taxon>Modiolus</taxon>
    </lineage>
</organism>
<dbReference type="EMBL" id="EU050646">
    <property type="protein sequence ID" value="ABW74362.1"/>
    <property type="molecule type" value="mRNA"/>
</dbReference>
<evidence type="ECO:0000256" key="2">
    <source>
        <dbReference type="ARBA" id="ARBA00022692"/>
    </source>
</evidence>